<dbReference type="Pfam" id="PF10009">
    <property type="entry name" value="DUF2252"/>
    <property type="match status" value="1"/>
</dbReference>
<proteinExistence type="predicted"/>
<comment type="caution">
    <text evidence="2">The sequence shown here is derived from an EMBL/GenBank/DDBJ whole genome shotgun (WGS) entry which is preliminary data.</text>
</comment>
<dbReference type="PANTHER" id="PTHR39441">
    <property type="entry name" value="DUF2252 DOMAIN-CONTAINING PROTEIN"/>
    <property type="match status" value="1"/>
</dbReference>
<evidence type="ECO:0000313" key="3">
    <source>
        <dbReference type="Proteomes" id="UP000543598"/>
    </source>
</evidence>
<name>A0A7Y2LZL3_9MICO</name>
<sequence>MSPRAPECQDDDMTSPLDTWVRPPTLETRTALGRDARRRVARTLSRLSTEGRDPMGILERQNATRLQDLLPLRVERMSASPFAFYRGTAALMAADLANDPDSGILVPSCGDAHVANFGFYASPQRTLVFDLNDFDEAAWAPWEWDVKRLVTSIVIAGQATSRDEKVVQDAALAAVRAYARAIAAAAQLSPLERYFAHFDVTRAVDGMDRESRAAMRDAIADAQKRTGARAARRLTERRADGRLQFVERPPTMTRVEPDVVEQIEGHLFDYIETAMPDIRVLMSNYVTADVALRVVGVGSVGTRCFVLAFQDGEGKALILQSKEAGRSVLVEYGGVVQPPALTSQIDAYGEGGRVVAMQRILQAFSDPFLGSLRGAEVDQYVRQFHDMKGGVDVETLEDRAFTTYGEACAVTLARAHAQSPSAPQVAGYIGNGRVVGEALLEWAHAYAELSRGDYISFTAANSAAAAPAG</sequence>
<evidence type="ECO:0000313" key="2">
    <source>
        <dbReference type="EMBL" id="NNH03771.1"/>
    </source>
</evidence>
<evidence type="ECO:0000256" key="1">
    <source>
        <dbReference type="SAM" id="MobiDB-lite"/>
    </source>
</evidence>
<dbReference type="AlphaFoldDB" id="A0A7Y2LZL3"/>
<dbReference type="EMBL" id="JABEMB010000008">
    <property type="protein sequence ID" value="NNH03771.1"/>
    <property type="molecule type" value="Genomic_DNA"/>
</dbReference>
<dbReference type="Proteomes" id="UP000543598">
    <property type="component" value="Unassembled WGS sequence"/>
</dbReference>
<gene>
    <name evidence="2" type="ORF">HLA99_07915</name>
</gene>
<protein>
    <submittedName>
        <fullName evidence="2">DUF2252 domain-containing protein</fullName>
    </submittedName>
</protein>
<feature type="region of interest" description="Disordered" evidence="1">
    <location>
        <begin position="1"/>
        <end position="28"/>
    </location>
</feature>
<keyword evidence="3" id="KW-1185">Reference proteome</keyword>
<organism evidence="2 3">
    <name type="scientific">Microbacterium ulmi</name>
    <dbReference type="NCBI Taxonomy" id="179095"/>
    <lineage>
        <taxon>Bacteria</taxon>
        <taxon>Bacillati</taxon>
        <taxon>Actinomycetota</taxon>
        <taxon>Actinomycetes</taxon>
        <taxon>Micrococcales</taxon>
        <taxon>Microbacteriaceae</taxon>
        <taxon>Microbacterium</taxon>
    </lineage>
</organism>
<dbReference type="PANTHER" id="PTHR39441:SF1">
    <property type="entry name" value="DUF2252 DOMAIN-CONTAINING PROTEIN"/>
    <property type="match status" value="1"/>
</dbReference>
<accession>A0A7Y2LZL3</accession>
<reference evidence="2 3" key="1">
    <citation type="submission" date="2020-05" db="EMBL/GenBank/DDBJ databases">
        <title>MicrobeNet Type strains.</title>
        <authorList>
            <person name="Nicholson A.C."/>
        </authorList>
    </citation>
    <scope>NUCLEOTIDE SEQUENCE [LARGE SCALE GENOMIC DNA]</scope>
    <source>
        <strain evidence="2 3">JCM 14282</strain>
    </source>
</reference>
<dbReference type="InterPro" id="IPR018721">
    <property type="entry name" value="DUF2252"/>
</dbReference>